<organism evidence="2 3">
    <name type="scientific">Alteraurantiacibacter aestuarii</name>
    <dbReference type="NCBI Taxonomy" id="650004"/>
    <lineage>
        <taxon>Bacteria</taxon>
        <taxon>Pseudomonadati</taxon>
        <taxon>Pseudomonadota</taxon>
        <taxon>Alphaproteobacteria</taxon>
        <taxon>Sphingomonadales</taxon>
        <taxon>Erythrobacteraceae</taxon>
        <taxon>Alteraurantiacibacter</taxon>
    </lineage>
</organism>
<feature type="transmembrane region" description="Helical" evidence="1">
    <location>
        <begin position="177"/>
        <end position="196"/>
    </location>
</feature>
<keyword evidence="1" id="KW-0472">Membrane</keyword>
<evidence type="ECO:0000256" key="1">
    <source>
        <dbReference type="SAM" id="Phobius"/>
    </source>
</evidence>
<dbReference type="Proteomes" id="UP000435243">
    <property type="component" value="Unassembled WGS sequence"/>
</dbReference>
<comment type="caution">
    <text evidence="2">The sequence shown here is derived from an EMBL/GenBank/DDBJ whole genome shotgun (WGS) entry which is preliminary data.</text>
</comment>
<protein>
    <recommendedName>
        <fullName evidence="4">DUF2306 domain-containing protein</fullName>
    </recommendedName>
</protein>
<feature type="transmembrane region" description="Helical" evidence="1">
    <location>
        <begin position="208"/>
        <end position="226"/>
    </location>
</feature>
<accession>A0A844ZQX2</accession>
<feature type="transmembrane region" description="Helical" evidence="1">
    <location>
        <begin position="86"/>
        <end position="109"/>
    </location>
</feature>
<evidence type="ECO:0000313" key="2">
    <source>
        <dbReference type="EMBL" id="MXO88009.1"/>
    </source>
</evidence>
<reference evidence="2 3" key="1">
    <citation type="submission" date="2019-12" db="EMBL/GenBank/DDBJ databases">
        <title>Genomic-based taxomic classification of the family Erythrobacteraceae.</title>
        <authorList>
            <person name="Xu L."/>
        </authorList>
    </citation>
    <scope>NUCLEOTIDE SEQUENCE [LARGE SCALE GENOMIC DNA]</scope>
    <source>
        <strain evidence="2 3">JCM 16339</strain>
    </source>
</reference>
<feature type="transmembrane region" description="Helical" evidence="1">
    <location>
        <begin position="20"/>
        <end position="41"/>
    </location>
</feature>
<keyword evidence="3" id="KW-1185">Reference proteome</keyword>
<feature type="transmembrane region" description="Helical" evidence="1">
    <location>
        <begin position="53"/>
        <end position="74"/>
    </location>
</feature>
<proteinExistence type="predicted"/>
<keyword evidence="1" id="KW-0812">Transmembrane</keyword>
<sequence length="246" mass="26487">MATVSSSKVGKSGFRPSFHLWLVLAMAAFVFTGFGLTYLGPVAAGTRTGDAPIVHLHGIAFFSWMVLLVVQALLVNMRNVKLHRSLGMFGIAVATLVVVMGVFITIAAASTTDLVGNGPGVFYLSVFAPPSFAILFVMAIRAVKTPVVHRSLILIATISILMPGINRVYMAGVGLDYVPFVQTYMTMNAFLAAVVWHEWRGAGTVSRATWIGAAIVVVPQLLLYPVSSTKGWADFVFWLGSFATYH</sequence>
<dbReference type="OrthoDB" id="648493at2"/>
<evidence type="ECO:0000313" key="3">
    <source>
        <dbReference type="Proteomes" id="UP000435243"/>
    </source>
</evidence>
<feature type="transmembrane region" description="Helical" evidence="1">
    <location>
        <begin position="121"/>
        <end position="140"/>
    </location>
</feature>
<keyword evidence="1" id="KW-1133">Transmembrane helix</keyword>
<gene>
    <name evidence="2" type="ORF">GRI32_04570</name>
</gene>
<name>A0A844ZQX2_9SPHN</name>
<feature type="transmembrane region" description="Helical" evidence="1">
    <location>
        <begin position="147"/>
        <end position="165"/>
    </location>
</feature>
<evidence type="ECO:0008006" key="4">
    <source>
        <dbReference type="Google" id="ProtNLM"/>
    </source>
</evidence>
<dbReference type="AlphaFoldDB" id="A0A844ZQX2"/>
<dbReference type="EMBL" id="WTYY01000002">
    <property type="protein sequence ID" value="MXO88009.1"/>
    <property type="molecule type" value="Genomic_DNA"/>
</dbReference>
<dbReference type="RefSeq" id="WP_160589942.1">
    <property type="nucleotide sequence ID" value="NZ_BAAAFP010000002.1"/>
</dbReference>